<evidence type="ECO:0000256" key="3">
    <source>
        <dbReference type="ARBA" id="ARBA00022801"/>
    </source>
</evidence>
<evidence type="ECO:0000256" key="5">
    <source>
        <dbReference type="ARBA" id="ARBA00023277"/>
    </source>
</evidence>
<evidence type="ECO:0000256" key="7">
    <source>
        <dbReference type="ARBA" id="ARBA00023326"/>
    </source>
</evidence>
<evidence type="ECO:0000256" key="6">
    <source>
        <dbReference type="ARBA" id="ARBA00023295"/>
    </source>
</evidence>
<dbReference type="PANTHER" id="PTHR31736">
    <property type="match status" value="1"/>
</dbReference>
<dbReference type="SUPFAM" id="SSF51126">
    <property type="entry name" value="Pectin lyase-like"/>
    <property type="match status" value="1"/>
</dbReference>
<dbReference type="GO" id="GO:0016787">
    <property type="term" value="F:hydrolase activity"/>
    <property type="evidence" value="ECO:0007669"/>
    <property type="project" value="UniProtKB-KW"/>
</dbReference>
<protein>
    <submittedName>
        <fullName evidence="10">Glycosyl hydrolase family 28 protein</fullName>
    </submittedName>
</protein>
<comment type="function">
    <text evidence="8">Pectinolytic enzyme involved in the degradation of xylogalacturonan (xga), a galacturonan backbone heavily substituted with xylose, and which is one important component of the hairy regions of pectin. Activity requires a galacturonic acid backbone substituted with xylose.</text>
</comment>
<evidence type="ECO:0000256" key="8">
    <source>
        <dbReference type="ARBA" id="ARBA00037278"/>
    </source>
</evidence>
<dbReference type="InterPro" id="IPR012334">
    <property type="entry name" value="Pectin_lyas_fold"/>
</dbReference>
<dbReference type="EMBL" id="JBHTJI010000042">
    <property type="protein sequence ID" value="MFD0991109.1"/>
    <property type="molecule type" value="Genomic_DNA"/>
</dbReference>
<evidence type="ECO:0000256" key="9">
    <source>
        <dbReference type="RuleBase" id="RU361169"/>
    </source>
</evidence>
<evidence type="ECO:0000313" key="11">
    <source>
        <dbReference type="Proteomes" id="UP001597061"/>
    </source>
</evidence>
<gene>
    <name evidence="10" type="ORF">ACFQ1R_13455</name>
</gene>
<keyword evidence="3 9" id="KW-0378">Hydrolase</keyword>
<dbReference type="InterPro" id="IPR011050">
    <property type="entry name" value="Pectin_lyase_fold/virulence"/>
</dbReference>
<accession>A0ABW3JMG0</accession>
<keyword evidence="11" id="KW-1185">Reference proteome</keyword>
<evidence type="ECO:0000256" key="4">
    <source>
        <dbReference type="ARBA" id="ARBA00023180"/>
    </source>
</evidence>
<keyword evidence="7" id="KW-0624">Polysaccharide degradation</keyword>
<dbReference type="InterPro" id="IPR000743">
    <property type="entry name" value="Glyco_hydro_28"/>
</dbReference>
<dbReference type="Pfam" id="PF00295">
    <property type="entry name" value="Glyco_hydro_28"/>
    <property type="match status" value="1"/>
</dbReference>
<dbReference type="Proteomes" id="UP001597061">
    <property type="component" value="Unassembled WGS sequence"/>
</dbReference>
<sequence length="396" mass="44799">MVQFDFNGKIELKIRKNNGNIYKAEIRPKTLGVHPNVNGNEITFLLDKPTNLSLEINGYKLQNLHVFANPIEKIRPDPNDPNVIYFGPGVHQPNDQPGDVYHIPSGKTVYVHGGAIVKAKFLVDKAHDVKIIGRGIVMQPERGVEIRYSKNVTIDGLIFINPKHYTIYGGEANGLIIKNIKSFSSNGWSDGIDLMSCSNVEIDHVFMRNSDDCIAIYAHRWDFYGNAENYNIKNSILWADIAHPTNIGLHGNAEHVGDTIQNITFSNIDILEHDEDDRNYQGCLAITGSDKNLIKNIRYEDIRIDNIQEGQLFNFRVLFNEKYSAAPGRHIEGVVLKNITYTGSLPNPSLIQGYNKDNQVMGVTIQNLKINDKVISKQDDTFFTIREFTNNIKFQK</sequence>
<keyword evidence="5" id="KW-0119">Carbohydrate metabolism</keyword>
<dbReference type="Gene3D" id="2.160.20.10">
    <property type="entry name" value="Single-stranded right-handed beta-helix, Pectin lyase-like"/>
    <property type="match status" value="1"/>
</dbReference>
<keyword evidence="6 9" id="KW-0326">Glycosidase</keyword>
<evidence type="ECO:0000256" key="1">
    <source>
        <dbReference type="ARBA" id="ARBA00008834"/>
    </source>
</evidence>
<comment type="caution">
    <text evidence="10">The sequence shown here is derived from an EMBL/GenBank/DDBJ whole genome shotgun (WGS) entry which is preliminary data.</text>
</comment>
<keyword evidence="4" id="KW-0325">Glycoprotein</keyword>
<keyword evidence="2" id="KW-0677">Repeat</keyword>
<reference evidence="11" key="1">
    <citation type="journal article" date="2019" name="Int. J. Syst. Evol. Microbiol.">
        <title>The Global Catalogue of Microorganisms (GCM) 10K type strain sequencing project: providing services to taxonomists for standard genome sequencing and annotation.</title>
        <authorList>
            <consortium name="The Broad Institute Genomics Platform"/>
            <consortium name="The Broad Institute Genome Sequencing Center for Infectious Disease"/>
            <person name="Wu L."/>
            <person name="Ma J."/>
        </authorList>
    </citation>
    <scope>NUCLEOTIDE SEQUENCE [LARGE SCALE GENOMIC DNA]</scope>
    <source>
        <strain evidence="11">CCUG 62414</strain>
    </source>
</reference>
<evidence type="ECO:0000313" key="10">
    <source>
        <dbReference type="EMBL" id="MFD0991109.1"/>
    </source>
</evidence>
<proteinExistence type="inferred from homology"/>
<comment type="similarity">
    <text evidence="1 9">Belongs to the glycosyl hydrolase 28 family.</text>
</comment>
<evidence type="ECO:0000256" key="2">
    <source>
        <dbReference type="ARBA" id="ARBA00022737"/>
    </source>
</evidence>
<organism evidence="10 11">
    <name type="scientific">Mariniflexile jejuense</name>
    <dbReference type="NCBI Taxonomy" id="1173582"/>
    <lineage>
        <taxon>Bacteria</taxon>
        <taxon>Pseudomonadati</taxon>
        <taxon>Bacteroidota</taxon>
        <taxon>Flavobacteriia</taxon>
        <taxon>Flavobacteriales</taxon>
        <taxon>Flavobacteriaceae</taxon>
        <taxon>Mariniflexile</taxon>
    </lineage>
</organism>
<name>A0ABW3JMG0_9FLAO</name>
<dbReference type="PANTHER" id="PTHR31736:SF9">
    <property type="entry name" value="ENDO-XYLOGALACTURONAN HYDROLASE A-RELATED"/>
    <property type="match status" value="1"/>
</dbReference>